<keyword evidence="7 9" id="KW-0472">Membrane</keyword>
<feature type="transmembrane region" description="Helical" evidence="9">
    <location>
        <begin position="53"/>
        <end position="69"/>
    </location>
</feature>
<keyword evidence="12" id="KW-1185">Reference proteome</keyword>
<dbReference type="GO" id="GO:0015740">
    <property type="term" value="P:C4-dicarboxylate transport"/>
    <property type="evidence" value="ECO:0007669"/>
    <property type="project" value="TreeGrafter"/>
</dbReference>
<keyword evidence="4 9" id="KW-0997">Cell inner membrane</keyword>
<dbReference type="PANTHER" id="PTHR35011:SF2">
    <property type="entry name" value="2,3-DIKETO-L-GULONATE TRAP TRANSPORTER SMALL PERMEASE PROTEIN YIAM"/>
    <property type="match status" value="1"/>
</dbReference>
<protein>
    <recommendedName>
        <fullName evidence="9">TRAP transporter small permease protein</fullName>
    </recommendedName>
</protein>
<dbReference type="Pfam" id="PF04290">
    <property type="entry name" value="DctQ"/>
    <property type="match status" value="1"/>
</dbReference>
<keyword evidence="3" id="KW-1003">Cell membrane</keyword>
<accession>A0A317FIT4</accession>
<evidence type="ECO:0000256" key="3">
    <source>
        <dbReference type="ARBA" id="ARBA00022475"/>
    </source>
</evidence>
<feature type="transmembrane region" description="Helical" evidence="9">
    <location>
        <begin position="90"/>
        <end position="111"/>
    </location>
</feature>
<sequence length="166" mass="18560">MTSLARRVLAWGRRRAEDVLAALLAAMFIAFVVQIFMRYAMNAPVGWTTEVSTLAWFWGILWGAALVLTEEEEIRFDLIHGAVPAGVRRLFDAITGAVVVAVFAWSLPAVYDYVTFMKVERSTYLAIRMDLLFSVYLVFAVAMIIRHGWIVWRAVTGRARATGAGA</sequence>
<dbReference type="PANTHER" id="PTHR35011">
    <property type="entry name" value="2,3-DIKETO-L-GULONATE TRAP TRANSPORTER SMALL PERMEASE PROTEIN YIAM"/>
    <property type="match status" value="1"/>
</dbReference>
<keyword evidence="6 9" id="KW-1133">Transmembrane helix</keyword>
<keyword evidence="2 9" id="KW-0813">Transport</keyword>
<dbReference type="Proteomes" id="UP000245765">
    <property type="component" value="Unassembled WGS sequence"/>
</dbReference>
<evidence type="ECO:0000256" key="4">
    <source>
        <dbReference type="ARBA" id="ARBA00022519"/>
    </source>
</evidence>
<dbReference type="GO" id="GO:0022857">
    <property type="term" value="F:transmembrane transporter activity"/>
    <property type="evidence" value="ECO:0007669"/>
    <property type="project" value="UniProtKB-UniRule"/>
</dbReference>
<evidence type="ECO:0000256" key="7">
    <source>
        <dbReference type="ARBA" id="ARBA00023136"/>
    </source>
</evidence>
<dbReference type="GO" id="GO:0005886">
    <property type="term" value="C:plasma membrane"/>
    <property type="evidence" value="ECO:0007669"/>
    <property type="project" value="UniProtKB-SubCell"/>
</dbReference>
<evidence type="ECO:0000256" key="1">
    <source>
        <dbReference type="ARBA" id="ARBA00004429"/>
    </source>
</evidence>
<dbReference type="InterPro" id="IPR055348">
    <property type="entry name" value="DctQ"/>
</dbReference>
<evidence type="ECO:0000313" key="12">
    <source>
        <dbReference type="Proteomes" id="UP000245765"/>
    </source>
</evidence>
<comment type="subcellular location">
    <subcellularLocation>
        <location evidence="1 9">Cell inner membrane</location>
        <topology evidence="1 9">Multi-pass membrane protein</topology>
    </subcellularLocation>
</comment>
<evidence type="ECO:0000256" key="6">
    <source>
        <dbReference type="ARBA" id="ARBA00022989"/>
    </source>
</evidence>
<evidence type="ECO:0000256" key="5">
    <source>
        <dbReference type="ARBA" id="ARBA00022692"/>
    </source>
</evidence>
<proteinExistence type="inferred from homology"/>
<dbReference type="AlphaFoldDB" id="A0A317FIT4"/>
<dbReference type="InterPro" id="IPR007387">
    <property type="entry name" value="TRAP_DctQ"/>
</dbReference>
<comment type="similarity">
    <text evidence="8 9">Belongs to the TRAP transporter small permease family.</text>
</comment>
<name>A0A317FIT4_9PROT</name>
<comment type="caution">
    <text evidence="11">The sequence shown here is derived from an EMBL/GenBank/DDBJ whole genome shotgun (WGS) entry which is preliminary data.</text>
</comment>
<dbReference type="EMBL" id="QGNA01000001">
    <property type="protein sequence ID" value="PWS38971.1"/>
    <property type="molecule type" value="Genomic_DNA"/>
</dbReference>
<dbReference type="RefSeq" id="WP_109869592.1">
    <property type="nucleotide sequence ID" value="NZ_QGNA01000001.1"/>
</dbReference>
<evidence type="ECO:0000256" key="2">
    <source>
        <dbReference type="ARBA" id="ARBA00022448"/>
    </source>
</evidence>
<comment type="subunit">
    <text evidence="9">The complex comprises the extracytoplasmic solute receptor protein and the two transmembrane proteins.</text>
</comment>
<evidence type="ECO:0000259" key="10">
    <source>
        <dbReference type="Pfam" id="PF04290"/>
    </source>
</evidence>
<keyword evidence="5 9" id="KW-0812">Transmembrane</keyword>
<evidence type="ECO:0000256" key="9">
    <source>
        <dbReference type="RuleBase" id="RU369079"/>
    </source>
</evidence>
<feature type="domain" description="Tripartite ATP-independent periplasmic transporters DctQ component" evidence="10">
    <location>
        <begin position="27"/>
        <end position="155"/>
    </location>
</feature>
<feature type="transmembrane region" description="Helical" evidence="9">
    <location>
        <begin position="131"/>
        <end position="152"/>
    </location>
</feature>
<gene>
    <name evidence="11" type="ORF">DFH01_06925</name>
</gene>
<feature type="transmembrane region" description="Helical" evidence="9">
    <location>
        <begin position="20"/>
        <end position="41"/>
    </location>
</feature>
<organism evidence="11 12">
    <name type="scientific">Falsiroseomonas bella</name>
    <dbReference type="NCBI Taxonomy" id="2184016"/>
    <lineage>
        <taxon>Bacteria</taxon>
        <taxon>Pseudomonadati</taxon>
        <taxon>Pseudomonadota</taxon>
        <taxon>Alphaproteobacteria</taxon>
        <taxon>Acetobacterales</taxon>
        <taxon>Roseomonadaceae</taxon>
        <taxon>Falsiroseomonas</taxon>
    </lineage>
</organism>
<dbReference type="OrthoDB" id="4250245at2"/>
<evidence type="ECO:0000256" key="8">
    <source>
        <dbReference type="ARBA" id="ARBA00038436"/>
    </source>
</evidence>
<evidence type="ECO:0000313" key="11">
    <source>
        <dbReference type="EMBL" id="PWS38971.1"/>
    </source>
</evidence>
<comment type="function">
    <text evidence="9">Part of the tripartite ATP-independent periplasmic (TRAP) transport system.</text>
</comment>
<reference evidence="12" key="1">
    <citation type="submission" date="2018-05" db="EMBL/GenBank/DDBJ databases">
        <authorList>
            <person name="Du Z."/>
            <person name="Wang X."/>
        </authorList>
    </citation>
    <scope>NUCLEOTIDE SEQUENCE [LARGE SCALE GENOMIC DNA]</scope>
    <source>
        <strain evidence="12">CQN31</strain>
    </source>
</reference>